<evidence type="ECO:0000256" key="3">
    <source>
        <dbReference type="ARBA" id="ARBA00022679"/>
    </source>
</evidence>
<dbReference type="EMBL" id="MGGE01000026">
    <property type="protein sequence ID" value="OGM21127.1"/>
    <property type="molecule type" value="Genomic_DNA"/>
</dbReference>
<keyword evidence="3" id="KW-0808">Transferase</keyword>
<gene>
    <name evidence="5" type="ORF">A2714_05685</name>
</gene>
<dbReference type="GO" id="GO:0016757">
    <property type="term" value="F:glycosyltransferase activity"/>
    <property type="evidence" value="ECO:0007669"/>
    <property type="project" value="UniProtKB-KW"/>
</dbReference>
<sequence length="339" mass="39390">MLEKKLVSVIIANYNGEDYLETCLTSVIDSIYKNYEVIIVDDGSEDKSVKIIKLFILRDSRIKLLENKKNKGAAASRNIAINKALGEIIVFLDNDTEVSKNWLNELLFSLEDKKVGAAQALLLDFDQRGKIQMAGGYLIPHTGWLSAFFVEEDFLKCKNKLFEKNIIAISAALAVRREVLELVGNFDDKEAVTTEDLDLSWRIWIAGYRVVLSPKSIVFHHTQTLENRRYLQSLEKVYFHLAKNSFRSIIKNYRVSNVLKFLPYSILVNLARGFMVLIRRKSPSALNGTIKAFWWNVLNFKDTLEERKFVQRMRRFDDDFLLKRIFDKRTLIEIYGHYI</sequence>
<protein>
    <recommendedName>
        <fullName evidence="4">Glycosyltransferase 2-like domain-containing protein</fullName>
    </recommendedName>
</protein>
<comment type="similarity">
    <text evidence="1">Belongs to the glycosyltransferase 2 family.</text>
</comment>
<accession>A0A1F7Y1D7</accession>
<feature type="domain" description="Glycosyltransferase 2-like" evidence="4">
    <location>
        <begin position="8"/>
        <end position="181"/>
    </location>
</feature>
<name>A0A1F7Y1D7_9BACT</name>
<organism evidence="5 6">
    <name type="scientific">Candidatus Woesebacteria bacterium RIFCSPHIGHO2_01_FULL_38_9</name>
    <dbReference type="NCBI Taxonomy" id="1802492"/>
    <lineage>
        <taxon>Bacteria</taxon>
        <taxon>Candidatus Woeseibacteriota</taxon>
    </lineage>
</organism>
<dbReference type="CDD" id="cd04186">
    <property type="entry name" value="GT_2_like_c"/>
    <property type="match status" value="1"/>
</dbReference>
<dbReference type="PANTHER" id="PTHR43179:SF12">
    <property type="entry name" value="GALACTOFURANOSYLTRANSFERASE GLFT2"/>
    <property type="match status" value="1"/>
</dbReference>
<dbReference type="InterPro" id="IPR001173">
    <property type="entry name" value="Glyco_trans_2-like"/>
</dbReference>
<dbReference type="SUPFAM" id="SSF53448">
    <property type="entry name" value="Nucleotide-diphospho-sugar transferases"/>
    <property type="match status" value="1"/>
</dbReference>
<evidence type="ECO:0000313" key="6">
    <source>
        <dbReference type="Proteomes" id="UP000178419"/>
    </source>
</evidence>
<dbReference type="Proteomes" id="UP000178419">
    <property type="component" value="Unassembled WGS sequence"/>
</dbReference>
<dbReference type="AlphaFoldDB" id="A0A1F7Y1D7"/>
<dbReference type="Pfam" id="PF00535">
    <property type="entry name" value="Glycos_transf_2"/>
    <property type="match status" value="1"/>
</dbReference>
<keyword evidence="2" id="KW-0328">Glycosyltransferase</keyword>
<dbReference type="InterPro" id="IPR029044">
    <property type="entry name" value="Nucleotide-diphossugar_trans"/>
</dbReference>
<evidence type="ECO:0000256" key="2">
    <source>
        <dbReference type="ARBA" id="ARBA00022676"/>
    </source>
</evidence>
<comment type="caution">
    <text evidence="5">The sequence shown here is derived from an EMBL/GenBank/DDBJ whole genome shotgun (WGS) entry which is preliminary data.</text>
</comment>
<evidence type="ECO:0000313" key="5">
    <source>
        <dbReference type="EMBL" id="OGM21127.1"/>
    </source>
</evidence>
<dbReference type="Gene3D" id="3.90.550.10">
    <property type="entry name" value="Spore Coat Polysaccharide Biosynthesis Protein SpsA, Chain A"/>
    <property type="match status" value="1"/>
</dbReference>
<evidence type="ECO:0000256" key="1">
    <source>
        <dbReference type="ARBA" id="ARBA00006739"/>
    </source>
</evidence>
<reference evidence="5 6" key="1">
    <citation type="journal article" date="2016" name="Nat. Commun.">
        <title>Thousands of microbial genomes shed light on interconnected biogeochemical processes in an aquifer system.</title>
        <authorList>
            <person name="Anantharaman K."/>
            <person name="Brown C.T."/>
            <person name="Hug L.A."/>
            <person name="Sharon I."/>
            <person name="Castelle C.J."/>
            <person name="Probst A.J."/>
            <person name="Thomas B.C."/>
            <person name="Singh A."/>
            <person name="Wilkins M.J."/>
            <person name="Karaoz U."/>
            <person name="Brodie E.L."/>
            <person name="Williams K.H."/>
            <person name="Hubbard S.S."/>
            <person name="Banfield J.F."/>
        </authorList>
    </citation>
    <scope>NUCLEOTIDE SEQUENCE [LARGE SCALE GENOMIC DNA]</scope>
</reference>
<evidence type="ECO:0000259" key="4">
    <source>
        <dbReference type="Pfam" id="PF00535"/>
    </source>
</evidence>
<proteinExistence type="inferred from homology"/>
<dbReference type="PANTHER" id="PTHR43179">
    <property type="entry name" value="RHAMNOSYLTRANSFERASE WBBL"/>
    <property type="match status" value="1"/>
</dbReference>